<accession>A0A5N6Y6Q3</accession>
<organism evidence="7">
    <name type="scientific">Aspergillus arachidicola</name>
    <dbReference type="NCBI Taxonomy" id="656916"/>
    <lineage>
        <taxon>Eukaryota</taxon>
        <taxon>Fungi</taxon>
        <taxon>Dikarya</taxon>
        <taxon>Ascomycota</taxon>
        <taxon>Pezizomycotina</taxon>
        <taxon>Eurotiomycetes</taxon>
        <taxon>Eurotiomycetidae</taxon>
        <taxon>Eurotiales</taxon>
        <taxon>Aspergillaceae</taxon>
        <taxon>Aspergillus</taxon>
        <taxon>Aspergillus subgen. Circumdati</taxon>
    </lineage>
</organism>
<protein>
    <recommendedName>
        <fullName evidence="3">inorganic diphosphatase</fullName>
        <ecNumber evidence="3">3.6.1.1</ecNumber>
    </recommendedName>
</protein>
<dbReference type="GO" id="GO:0005737">
    <property type="term" value="C:cytoplasm"/>
    <property type="evidence" value="ECO:0007669"/>
    <property type="project" value="InterPro"/>
</dbReference>
<proteinExistence type="inferred from homology"/>
<evidence type="ECO:0000256" key="5">
    <source>
        <dbReference type="ARBA" id="ARBA00022801"/>
    </source>
</evidence>
<dbReference type="InterPro" id="IPR036649">
    <property type="entry name" value="Pyrophosphatase_sf"/>
</dbReference>
<dbReference type="EC" id="3.6.1.1" evidence="3"/>
<dbReference type="GO" id="GO:0004427">
    <property type="term" value="F:inorganic diphosphate phosphatase activity"/>
    <property type="evidence" value="ECO:0007669"/>
    <property type="project" value="UniProtKB-EC"/>
</dbReference>
<keyword evidence="5" id="KW-0378">Hydrolase</keyword>
<gene>
    <name evidence="7" type="ORF">BDV24DRAFT_151349</name>
</gene>
<comment type="cofactor">
    <cofactor evidence="1">
        <name>Mg(2+)</name>
        <dbReference type="ChEBI" id="CHEBI:18420"/>
    </cofactor>
</comment>
<dbReference type="Gene3D" id="3.90.80.10">
    <property type="entry name" value="Inorganic pyrophosphatase"/>
    <property type="match status" value="1"/>
</dbReference>
<dbReference type="SUPFAM" id="SSF50324">
    <property type="entry name" value="Inorganic pyrophosphatase"/>
    <property type="match status" value="1"/>
</dbReference>
<comment type="similarity">
    <text evidence="2">Belongs to the PPase family.</text>
</comment>
<dbReference type="EMBL" id="ML737142">
    <property type="protein sequence ID" value="KAE8341157.1"/>
    <property type="molecule type" value="Genomic_DNA"/>
</dbReference>
<evidence type="ECO:0000256" key="6">
    <source>
        <dbReference type="ARBA" id="ARBA00022842"/>
    </source>
</evidence>
<dbReference type="OrthoDB" id="1608002at2759"/>
<dbReference type="Proteomes" id="UP000325558">
    <property type="component" value="Unassembled WGS sequence"/>
</dbReference>
<dbReference type="GO" id="GO:0006796">
    <property type="term" value="P:phosphate-containing compound metabolic process"/>
    <property type="evidence" value="ECO:0007669"/>
    <property type="project" value="InterPro"/>
</dbReference>
<dbReference type="CDD" id="cd00412">
    <property type="entry name" value="pyrophosphatase"/>
    <property type="match status" value="1"/>
</dbReference>
<dbReference type="InterPro" id="IPR008162">
    <property type="entry name" value="Pyrophosphatase"/>
</dbReference>
<evidence type="ECO:0000256" key="1">
    <source>
        <dbReference type="ARBA" id="ARBA00001946"/>
    </source>
</evidence>
<dbReference type="GO" id="GO:0000287">
    <property type="term" value="F:magnesium ion binding"/>
    <property type="evidence" value="ECO:0007669"/>
    <property type="project" value="InterPro"/>
</dbReference>
<evidence type="ECO:0000256" key="2">
    <source>
        <dbReference type="ARBA" id="ARBA00006220"/>
    </source>
</evidence>
<keyword evidence="4" id="KW-0479">Metal-binding</keyword>
<evidence type="ECO:0000313" key="7">
    <source>
        <dbReference type="EMBL" id="KAE8341157.1"/>
    </source>
</evidence>
<name>A0A5N6Y6Q3_9EURO</name>
<evidence type="ECO:0000256" key="3">
    <source>
        <dbReference type="ARBA" id="ARBA00012146"/>
    </source>
</evidence>
<keyword evidence="6" id="KW-0460">Magnesium</keyword>
<dbReference type="Pfam" id="PF00719">
    <property type="entry name" value="Pyrophosphatase"/>
    <property type="match status" value="1"/>
</dbReference>
<dbReference type="AlphaFoldDB" id="A0A5N6Y6Q3"/>
<dbReference type="PROSITE" id="PS00387">
    <property type="entry name" value="PPASE"/>
    <property type="match status" value="1"/>
</dbReference>
<sequence length="250" mass="27979">MGIVDPQTSHEVRNRGESLFFERNGQAISPWHDIPLFSDRENNILNMIVEIPLKTNAKMEGKELHNPIKQDVFKDKPRFMANIEPLQGYPCNYGALPQTWESPDEIDAETGIPGDDDPLDVCEIGSTNACCAEVKRVKPLGAFAVIDEGQTDWKVIAIDINDPIVPKLSDIHDVEAVLPGYLGSLQKWYRAYKVSEGKPQNAIALGGELKTRQFTLSLIKRCHALWEGYERGLLTWVSTTAHAIQVRRSG</sequence>
<reference evidence="7" key="1">
    <citation type="submission" date="2019-04" db="EMBL/GenBank/DDBJ databases">
        <title>Friends and foes A comparative genomics study of 23 Aspergillus species from section Flavi.</title>
        <authorList>
            <consortium name="DOE Joint Genome Institute"/>
            <person name="Kjaerbolling I."/>
            <person name="Vesth T."/>
            <person name="Frisvad J.C."/>
            <person name="Nybo J.L."/>
            <person name="Theobald S."/>
            <person name="Kildgaard S."/>
            <person name="Isbrandt T."/>
            <person name="Kuo A."/>
            <person name="Sato A."/>
            <person name="Lyhne E.K."/>
            <person name="Kogle M.E."/>
            <person name="Wiebenga A."/>
            <person name="Kun R.S."/>
            <person name="Lubbers R.J."/>
            <person name="Makela M.R."/>
            <person name="Barry K."/>
            <person name="Chovatia M."/>
            <person name="Clum A."/>
            <person name="Daum C."/>
            <person name="Haridas S."/>
            <person name="He G."/>
            <person name="LaButti K."/>
            <person name="Lipzen A."/>
            <person name="Mondo S."/>
            <person name="Riley R."/>
            <person name="Salamov A."/>
            <person name="Simmons B.A."/>
            <person name="Magnuson J.K."/>
            <person name="Henrissat B."/>
            <person name="Mortensen U.H."/>
            <person name="Larsen T.O."/>
            <person name="Devries R.P."/>
            <person name="Grigoriev I.V."/>
            <person name="Machida M."/>
            <person name="Baker S.E."/>
            <person name="Andersen M.R."/>
        </authorList>
    </citation>
    <scope>NUCLEOTIDE SEQUENCE</scope>
    <source>
        <strain evidence="7">CBS 117612</strain>
    </source>
</reference>
<evidence type="ECO:0000256" key="4">
    <source>
        <dbReference type="ARBA" id="ARBA00022723"/>
    </source>
</evidence>
<dbReference type="PANTHER" id="PTHR10286">
    <property type="entry name" value="INORGANIC PYROPHOSPHATASE"/>
    <property type="match status" value="1"/>
</dbReference>